<dbReference type="OrthoDB" id="259708at2759"/>
<dbReference type="OMA" id="SKMSNEQ"/>
<dbReference type="InterPro" id="IPR036869">
    <property type="entry name" value="J_dom_sf"/>
</dbReference>
<comment type="subcellular location">
    <subcellularLocation>
        <location evidence="2">Cytoplasm</location>
    </subcellularLocation>
    <subcellularLocation>
        <location evidence="1">Nucleus</location>
    </subcellularLocation>
</comment>
<dbReference type="InterPro" id="IPR052094">
    <property type="entry name" value="Pre-mRNA-splicing_ERAD"/>
</dbReference>
<evidence type="ECO:0000256" key="6">
    <source>
        <dbReference type="SAM" id="Coils"/>
    </source>
</evidence>
<dbReference type="Gene3D" id="3.30.70.330">
    <property type="match status" value="1"/>
</dbReference>
<dbReference type="SUPFAM" id="SSF46565">
    <property type="entry name" value="Chaperone J-domain"/>
    <property type="match status" value="1"/>
</dbReference>
<dbReference type="Pfam" id="PF00226">
    <property type="entry name" value="DnaJ"/>
    <property type="match status" value="1"/>
</dbReference>
<keyword evidence="3" id="KW-0963">Cytoplasm</keyword>
<accession>A0A9Q0LZX4</accession>
<evidence type="ECO:0000256" key="4">
    <source>
        <dbReference type="ARBA" id="ARBA00023186"/>
    </source>
</evidence>
<dbReference type="GO" id="GO:0005737">
    <property type="term" value="C:cytoplasm"/>
    <property type="evidence" value="ECO:0007669"/>
    <property type="project" value="UniProtKB-SubCell"/>
</dbReference>
<dbReference type="SMART" id="SM00271">
    <property type="entry name" value="DnaJ"/>
    <property type="match status" value="1"/>
</dbReference>
<evidence type="ECO:0000256" key="3">
    <source>
        <dbReference type="ARBA" id="ARBA00022490"/>
    </source>
</evidence>
<proteinExistence type="predicted"/>
<protein>
    <recommendedName>
        <fullName evidence="7">J domain-containing protein</fullName>
    </recommendedName>
</protein>
<organism evidence="8 9">
    <name type="scientific">Blomia tropicalis</name>
    <name type="common">Mite</name>
    <dbReference type="NCBI Taxonomy" id="40697"/>
    <lineage>
        <taxon>Eukaryota</taxon>
        <taxon>Metazoa</taxon>
        <taxon>Ecdysozoa</taxon>
        <taxon>Arthropoda</taxon>
        <taxon>Chelicerata</taxon>
        <taxon>Arachnida</taxon>
        <taxon>Acari</taxon>
        <taxon>Acariformes</taxon>
        <taxon>Sarcoptiformes</taxon>
        <taxon>Astigmata</taxon>
        <taxon>Glycyphagoidea</taxon>
        <taxon>Echimyopodidae</taxon>
        <taxon>Blomia</taxon>
    </lineage>
</organism>
<dbReference type="PANTHER" id="PTHR44313">
    <property type="entry name" value="DNAJ HOMOLOG SUBFAMILY C MEMBER 17"/>
    <property type="match status" value="1"/>
</dbReference>
<keyword evidence="9" id="KW-1185">Reference proteome</keyword>
<keyword evidence="6" id="KW-0175">Coiled coil</keyword>
<dbReference type="SUPFAM" id="SSF54928">
    <property type="entry name" value="RNA-binding domain, RBD"/>
    <property type="match status" value="1"/>
</dbReference>
<sequence length="281" mass="33010">MDFDLDFTKVDLYELFEILPEATETEIKKAYRKKALIYHPDKNPDNPKANEVFQKLSKALEVLTDKEARASYDKILRAKKERQAKNKKLDAKRRKLRDELDAREKVAQEIIVKNEEEKLRHEIERIRKEGSKQLEEENILLKMKLEEQLINPMPESSFSTETNRVKIRRKVKIDLTESLLRKELSSFGEILFIIIAKNGKSAIVEYANYDSIIHLKDNCPKKFEVEILSKNTKQVEKHKTATNLSKVDEIPMKIEGSHEDYEDFVFRQMLQADANNRSNDE</sequence>
<keyword evidence="5" id="KW-0539">Nucleus</keyword>
<dbReference type="GO" id="GO:0003676">
    <property type="term" value="F:nucleic acid binding"/>
    <property type="evidence" value="ECO:0007669"/>
    <property type="project" value="InterPro"/>
</dbReference>
<dbReference type="Gene3D" id="1.10.287.110">
    <property type="entry name" value="DnaJ domain"/>
    <property type="match status" value="1"/>
</dbReference>
<keyword evidence="4" id="KW-0143">Chaperone</keyword>
<dbReference type="InterPro" id="IPR001623">
    <property type="entry name" value="DnaJ_domain"/>
</dbReference>
<dbReference type="PRINTS" id="PR00625">
    <property type="entry name" value="JDOMAIN"/>
</dbReference>
<reference evidence="8" key="1">
    <citation type="submission" date="2022-12" db="EMBL/GenBank/DDBJ databases">
        <title>Genome assemblies of Blomia tropicalis.</title>
        <authorList>
            <person name="Cui Y."/>
        </authorList>
    </citation>
    <scope>NUCLEOTIDE SEQUENCE</scope>
    <source>
        <tissue evidence="8">Adult mites</tissue>
    </source>
</reference>
<dbReference type="AlphaFoldDB" id="A0A9Q0LZX4"/>
<evidence type="ECO:0000256" key="1">
    <source>
        <dbReference type="ARBA" id="ARBA00004123"/>
    </source>
</evidence>
<comment type="caution">
    <text evidence="8">The sequence shown here is derived from an EMBL/GenBank/DDBJ whole genome shotgun (WGS) entry which is preliminary data.</text>
</comment>
<evidence type="ECO:0000256" key="5">
    <source>
        <dbReference type="ARBA" id="ARBA00023242"/>
    </source>
</evidence>
<evidence type="ECO:0000259" key="7">
    <source>
        <dbReference type="PROSITE" id="PS50076"/>
    </source>
</evidence>
<dbReference type="InterPro" id="IPR035979">
    <property type="entry name" value="RBD_domain_sf"/>
</dbReference>
<dbReference type="InterPro" id="IPR012677">
    <property type="entry name" value="Nucleotide-bd_a/b_plait_sf"/>
</dbReference>
<feature type="coiled-coil region" evidence="6">
    <location>
        <begin position="75"/>
        <end position="106"/>
    </location>
</feature>
<dbReference type="GO" id="GO:0005681">
    <property type="term" value="C:spliceosomal complex"/>
    <property type="evidence" value="ECO:0007669"/>
    <property type="project" value="TreeGrafter"/>
</dbReference>
<dbReference type="Proteomes" id="UP001142055">
    <property type="component" value="Chromosome 3"/>
</dbReference>
<dbReference type="EMBL" id="JAPWDV010000003">
    <property type="protein sequence ID" value="KAJ6217548.1"/>
    <property type="molecule type" value="Genomic_DNA"/>
</dbReference>
<feature type="domain" description="J" evidence="7">
    <location>
        <begin position="11"/>
        <end position="76"/>
    </location>
</feature>
<evidence type="ECO:0000313" key="9">
    <source>
        <dbReference type="Proteomes" id="UP001142055"/>
    </source>
</evidence>
<evidence type="ECO:0000256" key="2">
    <source>
        <dbReference type="ARBA" id="ARBA00004496"/>
    </source>
</evidence>
<dbReference type="GO" id="GO:0000390">
    <property type="term" value="P:spliceosomal complex disassembly"/>
    <property type="evidence" value="ECO:0007669"/>
    <property type="project" value="TreeGrafter"/>
</dbReference>
<dbReference type="CDD" id="cd06257">
    <property type="entry name" value="DnaJ"/>
    <property type="match status" value="1"/>
</dbReference>
<dbReference type="PANTHER" id="PTHR44313:SF1">
    <property type="entry name" value="DNAJ HOMOLOG SUBFAMILY C MEMBER 17"/>
    <property type="match status" value="1"/>
</dbReference>
<evidence type="ECO:0000313" key="8">
    <source>
        <dbReference type="EMBL" id="KAJ6217548.1"/>
    </source>
</evidence>
<dbReference type="PROSITE" id="PS50076">
    <property type="entry name" value="DNAJ_2"/>
    <property type="match status" value="1"/>
</dbReference>
<name>A0A9Q0LZX4_BLOTA</name>
<gene>
    <name evidence="8" type="ORF">RDWZM_008705</name>
</gene>